<dbReference type="NCBIfam" id="TIGR01252">
    <property type="entry name" value="acetolac_decarb"/>
    <property type="match status" value="1"/>
</dbReference>
<evidence type="ECO:0000256" key="7">
    <source>
        <dbReference type="ARBA" id="ARBA00023061"/>
    </source>
</evidence>
<evidence type="ECO:0000256" key="1">
    <source>
        <dbReference type="ARBA" id="ARBA00001784"/>
    </source>
</evidence>
<keyword evidence="6" id="KW-0210">Decarboxylase</keyword>
<dbReference type="PANTHER" id="PTHR35524">
    <property type="entry name" value="ALPHA-ACETOLACTATE DECARBOXYLASE"/>
    <property type="match status" value="1"/>
</dbReference>
<keyword evidence="8" id="KW-0456">Lyase</keyword>
<evidence type="ECO:0000256" key="8">
    <source>
        <dbReference type="ARBA" id="ARBA00023239"/>
    </source>
</evidence>
<dbReference type="SUPFAM" id="SSF63829">
    <property type="entry name" value="Calcium-dependent phosphotriesterase"/>
    <property type="match status" value="1"/>
</dbReference>
<proteinExistence type="inferred from homology"/>
<comment type="caution">
    <text evidence="9">The sequence shown here is derived from an EMBL/GenBank/DDBJ whole genome shotgun (WGS) entry which is preliminary data.</text>
</comment>
<comment type="catalytic activity">
    <reaction evidence="1">
        <text>(2S)-2-acetolactate + H(+) = (R)-acetoin + CO2</text>
        <dbReference type="Rhea" id="RHEA:21580"/>
        <dbReference type="ChEBI" id="CHEBI:15378"/>
        <dbReference type="ChEBI" id="CHEBI:15686"/>
        <dbReference type="ChEBI" id="CHEBI:16526"/>
        <dbReference type="ChEBI" id="CHEBI:58476"/>
        <dbReference type="EC" id="4.1.1.5"/>
    </reaction>
</comment>
<dbReference type="AlphaFoldDB" id="A0A4R3VYZ8"/>
<evidence type="ECO:0000256" key="6">
    <source>
        <dbReference type="ARBA" id="ARBA00022793"/>
    </source>
</evidence>
<evidence type="ECO:0000256" key="4">
    <source>
        <dbReference type="ARBA" id="ARBA00013204"/>
    </source>
</evidence>
<dbReference type="GO" id="GO:0047605">
    <property type="term" value="F:acetolactate decarboxylase activity"/>
    <property type="evidence" value="ECO:0007669"/>
    <property type="project" value="UniProtKB-EC"/>
</dbReference>
<dbReference type="Gene3D" id="3.30.1330.80">
    <property type="entry name" value="Hypothetical protein, similar to alpha- acetolactate decarboxylase, domain 2"/>
    <property type="match status" value="2"/>
</dbReference>
<organism evidence="9 10">
    <name type="scientific">Sphingobacterium alimentarium</name>
    <dbReference type="NCBI Taxonomy" id="797292"/>
    <lineage>
        <taxon>Bacteria</taxon>
        <taxon>Pseudomonadati</taxon>
        <taxon>Bacteroidota</taxon>
        <taxon>Sphingobacteriia</taxon>
        <taxon>Sphingobacteriales</taxon>
        <taxon>Sphingobacteriaceae</taxon>
        <taxon>Sphingobacterium</taxon>
    </lineage>
</organism>
<reference evidence="9 10" key="1">
    <citation type="submission" date="2019-03" db="EMBL/GenBank/DDBJ databases">
        <title>Genomic Encyclopedia of Type Strains, Phase IV (KMG-IV): sequencing the most valuable type-strain genomes for metagenomic binning, comparative biology and taxonomic classification.</title>
        <authorList>
            <person name="Goeker M."/>
        </authorList>
    </citation>
    <scope>NUCLEOTIDE SEQUENCE [LARGE SCALE GENOMIC DNA]</scope>
    <source>
        <strain evidence="9 10">DSM 22362</strain>
    </source>
</reference>
<dbReference type="InterPro" id="IPR011042">
    <property type="entry name" value="6-blade_b-propeller_TolB-like"/>
</dbReference>
<dbReference type="InterPro" id="IPR005128">
    <property type="entry name" value="Acetolactate_a_deCO2ase"/>
</dbReference>
<dbReference type="CDD" id="cd17299">
    <property type="entry name" value="acetolactate_decarboxylase"/>
    <property type="match status" value="1"/>
</dbReference>
<evidence type="ECO:0000256" key="3">
    <source>
        <dbReference type="ARBA" id="ARBA00007106"/>
    </source>
</evidence>
<keyword evidence="7" id="KW-0005">Acetoin biosynthesis</keyword>
<dbReference type="SUPFAM" id="SSF117856">
    <property type="entry name" value="AF0104/ALDC/Ptd012-like"/>
    <property type="match status" value="1"/>
</dbReference>
<sequence>MKVRNILTTVFICIGLSSFSQQIINGFAMPESVTSDGKRFFVSNQGQDVFSKDGDGFISEISEDGKQIELKFLPLKGVLNAPKGMTVVNNILYVADLDRVIGFNINTRKTVFEITIPEAKVLNDICRLENGFIAVTETVSGNIYKINTKNKSFEIIGNIPTANGINYNEKTKQLVVCTNGKNYGEGSVYIKTGNEDFKELPNIANGFFDGIEWIDDNHLLISDWVTFPVKDFGKLWIYNLSEQISQAYFTGESIADIYYNPTTQKIYMPQMFHNKVIIAGKNEITATAQTKHNVLYNYGIIDAFIGGLYKGSLPIKDLKLKGDFGIGAPDMLNGELTMLNGKAYQTKATGETVVLDNDHKTSFSTVTFFRADTVFYVNNATEQKDLLEIIANRLTNKNAMYAIKITGDFSNVRTRAFPPVKEEPFPVLSTILDRQQFFDIQNTAGTLVGYHLPEYLNGIQMSGFHLHFLSANTKQGGHVLGFKGQNLKIEIAELKSFELEAPTTKDFQNFQFRKKHNEDLERVEQGK</sequence>
<evidence type="ECO:0000256" key="2">
    <source>
        <dbReference type="ARBA" id="ARBA00005170"/>
    </source>
</evidence>
<dbReference type="Gene3D" id="2.120.10.30">
    <property type="entry name" value="TolB, C-terminal domain"/>
    <property type="match status" value="1"/>
</dbReference>
<dbReference type="Proteomes" id="UP000295197">
    <property type="component" value="Unassembled WGS sequence"/>
</dbReference>
<dbReference type="PANTHER" id="PTHR35524:SF1">
    <property type="entry name" value="ALPHA-ACETOLACTATE DECARBOXYLASE"/>
    <property type="match status" value="1"/>
</dbReference>
<accession>A0A4R3VYZ8</accession>
<comment type="similarity">
    <text evidence="3">Belongs to the alpha-acetolactate decarboxylase family.</text>
</comment>
<dbReference type="EC" id="4.1.1.5" evidence="4"/>
<keyword evidence="10" id="KW-1185">Reference proteome</keyword>
<dbReference type="UniPathway" id="UPA00626">
    <property type="reaction ID" value="UER00678"/>
</dbReference>
<gene>
    <name evidence="9" type="ORF">EDC17_100466</name>
</gene>
<dbReference type="RefSeq" id="WP_207895637.1">
    <property type="nucleotide sequence ID" value="NZ_SMBZ01000004.1"/>
</dbReference>
<evidence type="ECO:0000313" key="10">
    <source>
        <dbReference type="Proteomes" id="UP000295197"/>
    </source>
</evidence>
<protein>
    <recommendedName>
        <fullName evidence="5">Alpha-acetolactate decarboxylase</fullName>
        <ecNumber evidence="4">4.1.1.5</ecNumber>
    </recommendedName>
</protein>
<comment type="pathway">
    <text evidence="2">Polyol metabolism; (R,R)-butane-2,3-diol biosynthesis; (R,R)-butane-2,3-diol from pyruvate: step 2/3.</text>
</comment>
<dbReference type="EMBL" id="SMBZ01000004">
    <property type="protein sequence ID" value="TCV19544.1"/>
    <property type="molecule type" value="Genomic_DNA"/>
</dbReference>
<name>A0A4R3VYZ8_9SPHI</name>
<evidence type="ECO:0000313" key="9">
    <source>
        <dbReference type="EMBL" id="TCV19544.1"/>
    </source>
</evidence>
<dbReference type="Pfam" id="PF03306">
    <property type="entry name" value="AAL_decarboxy"/>
    <property type="match status" value="1"/>
</dbReference>
<evidence type="ECO:0000256" key="5">
    <source>
        <dbReference type="ARBA" id="ARBA00020164"/>
    </source>
</evidence>
<dbReference type="GO" id="GO:0045151">
    <property type="term" value="P:acetoin biosynthetic process"/>
    <property type="evidence" value="ECO:0007669"/>
    <property type="project" value="UniProtKB-KW"/>
</dbReference>